<dbReference type="InterPro" id="IPR018020">
    <property type="entry name" value="OHCU_decarboxylase"/>
</dbReference>
<gene>
    <name evidence="12" type="ORF">RI129_007051</name>
</gene>
<reference evidence="12 13" key="1">
    <citation type="journal article" date="2024" name="Insects">
        <title>An Improved Chromosome-Level Genome Assembly of the Firefly Pyrocoelia pectoralis.</title>
        <authorList>
            <person name="Fu X."/>
            <person name="Meyer-Rochow V.B."/>
            <person name="Ballantyne L."/>
            <person name="Zhu X."/>
        </authorList>
    </citation>
    <scope>NUCLEOTIDE SEQUENCE [LARGE SCALE GENOMIC DNA]</scope>
    <source>
        <strain evidence="12">XCY_ONT2</strain>
    </source>
</reference>
<evidence type="ECO:0000256" key="6">
    <source>
        <dbReference type="ARBA" id="ARBA00022631"/>
    </source>
</evidence>
<evidence type="ECO:0000313" key="12">
    <source>
        <dbReference type="EMBL" id="KAK5643206.1"/>
    </source>
</evidence>
<evidence type="ECO:0000259" key="11">
    <source>
        <dbReference type="Pfam" id="PF09349"/>
    </source>
</evidence>
<evidence type="ECO:0000256" key="9">
    <source>
        <dbReference type="ARBA" id="ARBA00030624"/>
    </source>
</evidence>
<comment type="caution">
    <text evidence="12">The sequence shown here is derived from an EMBL/GenBank/DDBJ whole genome shotgun (WGS) entry which is preliminary data.</text>
</comment>
<comment type="similarity">
    <text evidence="4">Belongs to the OHCU decarboxylase family.</text>
</comment>
<dbReference type="SUPFAM" id="SSF158694">
    <property type="entry name" value="UraD-Like"/>
    <property type="match status" value="1"/>
</dbReference>
<dbReference type="AlphaFoldDB" id="A0AAN7ZM54"/>
<organism evidence="12 13">
    <name type="scientific">Pyrocoelia pectoralis</name>
    <dbReference type="NCBI Taxonomy" id="417401"/>
    <lineage>
        <taxon>Eukaryota</taxon>
        <taxon>Metazoa</taxon>
        <taxon>Ecdysozoa</taxon>
        <taxon>Arthropoda</taxon>
        <taxon>Hexapoda</taxon>
        <taxon>Insecta</taxon>
        <taxon>Pterygota</taxon>
        <taxon>Neoptera</taxon>
        <taxon>Endopterygota</taxon>
        <taxon>Coleoptera</taxon>
        <taxon>Polyphaga</taxon>
        <taxon>Elateriformia</taxon>
        <taxon>Elateroidea</taxon>
        <taxon>Lampyridae</taxon>
        <taxon>Lampyrinae</taxon>
        <taxon>Pyrocoelia</taxon>
    </lineage>
</organism>
<dbReference type="GO" id="GO:0000255">
    <property type="term" value="P:allantoin metabolic process"/>
    <property type="evidence" value="ECO:0007669"/>
    <property type="project" value="InterPro"/>
</dbReference>
<accession>A0AAN7ZM54</accession>
<name>A0AAN7ZM54_9COLE</name>
<evidence type="ECO:0000256" key="7">
    <source>
        <dbReference type="ARBA" id="ARBA00022793"/>
    </source>
</evidence>
<comment type="catalytic activity">
    <reaction evidence="1">
        <text>5-hydroxy-2-oxo-4-ureido-2,5-dihydro-1H-imidazole-5-carboxylate + H(+) = (S)-allantoin + CO2</text>
        <dbReference type="Rhea" id="RHEA:26301"/>
        <dbReference type="ChEBI" id="CHEBI:15378"/>
        <dbReference type="ChEBI" id="CHEBI:15678"/>
        <dbReference type="ChEBI" id="CHEBI:16526"/>
        <dbReference type="ChEBI" id="CHEBI:58639"/>
        <dbReference type="EC" id="4.1.1.97"/>
    </reaction>
</comment>
<dbReference type="GO" id="GO:0019628">
    <property type="term" value="P:urate catabolic process"/>
    <property type="evidence" value="ECO:0007669"/>
    <property type="project" value="TreeGrafter"/>
</dbReference>
<sequence>MDPLFMNIDEVNKLPSHQFIKIFGNIVEHYPAAAIDILKNRPFRDVGDISDAVNSYLDSFNEHDMTKIVQLYPDLAGKIADLDKLSPESTYEQISAGIFYISANSKRRLICMNKQYRAKFGFPYIICVLGKKNTSEILDDMESRLRNGNEEELYTAIDEVKKICRLRLLRLIKQ</sequence>
<dbReference type="EMBL" id="JAVRBK010000005">
    <property type="protein sequence ID" value="KAK5643206.1"/>
    <property type="molecule type" value="Genomic_DNA"/>
</dbReference>
<comment type="function">
    <text evidence="2">Catalyzes the stereoselective decarboxylation of 2-oxo-4-hydroxy-4-carboxy-5-ureidoimidazoline (OHCU) to (S)-allantoin.</text>
</comment>
<feature type="domain" description="Oxo-4-hydroxy-4-carboxy-5-ureidoimidazoline decarboxylase" evidence="11">
    <location>
        <begin position="12"/>
        <end position="168"/>
    </location>
</feature>
<dbReference type="Proteomes" id="UP001329430">
    <property type="component" value="Chromosome 5"/>
</dbReference>
<keyword evidence="13" id="KW-1185">Reference proteome</keyword>
<dbReference type="GO" id="GO:0051997">
    <property type="term" value="F:2-oxo-4-hydroxy-4-carboxy-5-ureidoimidazoline decarboxylase activity"/>
    <property type="evidence" value="ECO:0007669"/>
    <property type="project" value="UniProtKB-EC"/>
</dbReference>
<keyword evidence="7" id="KW-0210">Decarboxylase</keyword>
<dbReference type="EC" id="4.1.1.97" evidence="5"/>
<evidence type="ECO:0000256" key="1">
    <source>
        <dbReference type="ARBA" id="ARBA00001163"/>
    </source>
</evidence>
<dbReference type="NCBIfam" id="TIGR03164">
    <property type="entry name" value="UHCUDC"/>
    <property type="match status" value="1"/>
</dbReference>
<evidence type="ECO:0000256" key="4">
    <source>
        <dbReference type="ARBA" id="ARBA00005793"/>
    </source>
</evidence>
<proteinExistence type="inferred from homology"/>
<keyword evidence="6" id="KW-0659">Purine metabolism</keyword>
<dbReference type="InterPro" id="IPR036778">
    <property type="entry name" value="OHCU_decarboxylase_sf"/>
</dbReference>
<dbReference type="Gene3D" id="1.10.3330.10">
    <property type="entry name" value="Oxo-4-hydroxy-4-carboxy-5-ureidoimidazoline decarboxylase"/>
    <property type="match status" value="1"/>
</dbReference>
<dbReference type="GO" id="GO:0005777">
    <property type="term" value="C:peroxisome"/>
    <property type="evidence" value="ECO:0007669"/>
    <property type="project" value="TreeGrafter"/>
</dbReference>
<keyword evidence="8" id="KW-0456">Lyase</keyword>
<dbReference type="GO" id="GO:0006144">
    <property type="term" value="P:purine nucleobase metabolic process"/>
    <property type="evidence" value="ECO:0007669"/>
    <property type="project" value="UniProtKB-KW"/>
</dbReference>
<dbReference type="PANTHER" id="PTHR43466">
    <property type="entry name" value="2-OXO-4-HYDROXY-4-CARBOXY-5-UREIDOIMIDAZOLINE DECARBOXYLASE-RELATED"/>
    <property type="match status" value="1"/>
</dbReference>
<evidence type="ECO:0000256" key="10">
    <source>
        <dbReference type="ARBA" id="ARBA00032116"/>
    </source>
</evidence>
<comment type="pathway">
    <text evidence="3">Purine metabolism; urate degradation; (S)-allantoin from urate: step 3/3.</text>
</comment>
<dbReference type="InterPro" id="IPR017580">
    <property type="entry name" value="OHCU_decarboxylase-1"/>
</dbReference>
<evidence type="ECO:0000313" key="13">
    <source>
        <dbReference type="Proteomes" id="UP001329430"/>
    </source>
</evidence>
<evidence type="ECO:0000256" key="8">
    <source>
        <dbReference type="ARBA" id="ARBA00023239"/>
    </source>
</evidence>
<evidence type="ECO:0000256" key="2">
    <source>
        <dbReference type="ARBA" id="ARBA00002506"/>
    </source>
</evidence>
<dbReference type="Pfam" id="PF09349">
    <property type="entry name" value="OHCU_decarbox"/>
    <property type="match status" value="1"/>
</dbReference>
<evidence type="ECO:0000256" key="3">
    <source>
        <dbReference type="ARBA" id="ARBA00004754"/>
    </source>
</evidence>
<dbReference type="PANTHER" id="PTHR43466:SF1">
    <property type="entry name" value="2-OXO-4-HYDROXY-4-CARBOXY-5-UREIDOIMIDAZOLINE DECARBOXYLASE-RELATED"/>
    <property type="match status" value="1"/>
</dbReference>
<evidence type="ECO:0000256" key="5">
    <source>
        <dbReference type="ARBA" id="ARBA00012257"/>
    </source>
</evidence>
<protein>
    <recommendedName>
        <fullName evidence="5">2-oxo-4-hydroxy-4-carboxy-5-ureidoimidazoline decarboxylase</fullName>
        <ecNumber evidence="5">4.1.1.97</ecNumber>
    </recommendedName>
    <alternativeName>
        <fullName evidence="10">Parahox neighbor</fullName>
    </alternativeName>
    <alternativeName>
        <fullName evidence="9">Ureidoimidazoline (2-oxo-4-hydroxy-4-carboxy-5-) decarboxylase</fullName>
    </alternativeName>
</protein>